<gene>
    <name evidence="1" type="ORF">U6A24_22710</name>
</gene>
<name>A0ABU6A2J4_9FLAO</name>
<reference evidence="1 2" key="1">
    <citation type="journal article" date="2013" name="Int. J. Syst. Evol. Microbiol.">
        <title>Aquimarina gracilis sp. nov., isolated from the gut microflora of a mussel, Mytilus coruscus, and emended description of Aquimarina spongiae.</title>
        <authorList>
            <person name="Park S.C."/>
            <person name="Choe H.N."/>
            <person name="Baik K.S."/>
            <person name="Seong C.N."/>
        </authorList>
    </citation>
    <scope>NUCLEOTIDE SEQUENCE [LARGE SCALE GENOMIC DNA]</scope>
    <source>
        <strain evidence="1 2">PSC32</strain>
    </source>
</reference>
<dbReference type="Pfam" id="PF12864">
    <property type="entry name" value="DUF3822"/>
    <property type="match status" value="1"/>
</dbReference>
<dbReference type="InterPro" id="IPR024213">
    <property type="entry name" value="DUF3822"/>
</dbReference>
<comment type="caution">
    <text evidence="1">The sequence shown here is derived from an EMBL/GenBank/DDBJ whole genome shotgun (WGS) entry which is preliminary data.</text>
</comment>
<organism evidence="1 2">
    <name type="scientific">Aquimarina gracilis</name>
    <dbReference type="NCBI Taxonomy" id="874422"/>
    <lineage>
        <taxon>Bacteria</taxon>
        <taxon>Pseudomonadati</taxon>
        <taxon>Bacteroidota</taxon>
        <taxon>Flavobacteriia</taxon>
        <taxon>Flavobacteriales</taxon>
        <taxon>Flavobacteriaceae</taxon>
        <taxon>Aquimarina</taxon>
    </lineage>
</organism>
<dbReference type="Gene3D" id="3.30.420.250">
    <property type="match status" value="1"/>
</dbReference>
<protein>
    <submittedName>
        <fullName evidence="1">DUF3822 family protein</fullName>
    </submittedName>
</protein>
<keyword evidence="2" id="KW-1185">Reference proteome</keyword>
<dbReference type="RefSeq" id="WP_324182328.1">
    <property type="nucleotide sequence ID" value="NZ_BAABAW010000006.1"/>
</dbReference>
<sequence>MVQTTSNTNTISKKLSIQVSLNGLSFCTLDANQKIKALEQDNFGIQLSPEQVLDKIKYTFDNNPALQEDFEVVEVIHQNDLYSLVPKALFDKNSLKEYLMHNIRILENDFLAYDEMEQHEIVTVYVPYTNINNFFFDTFGSFTYKHACTVLTSTLLTQEKHSYQTTVFANMNEKSFDLIVIRKGKLLLANTFNHETKEDFLYYLLFATEQLQLNPEEFKLVFLGDILATSEYVNITHKYIRNMSFGNHSKSEQLTSTIKPIEPHQHFVLLSHF</sequence>
<evidence type="ECO:0000313" key="1">
    <source>
        <dbReference type="EMBL" id="MEB3348306.1"/>
    </source>
</evidence>
<dbReference type="Proteomes" id="UP001327027">
    <property type="component" value="Unassembled WGS sequence"/>
</dbReference>
<evidence type="ECO:0000313" key="2">
    <source>
        <dbReference type="Proteomes" id="UP001327027"/>
    </source>
</evidence>
<proteinExistence type="predicted"/>
<dbReference type="Gene3D" id="3.30.420.260">
    <property type="match status" value="1"/>
</dbReference>
<accession>A0ABU6A2J4</accession>
<dbReference type="CDD" id="cd24013">
    <property type="entry name" value="ASKHA_ATPase_BT3980-like"/>
    <property type="match status" value="1"/>
</dbReference>
<dbReference type="EMBL" id="JAYKLX010000013">
    <property type="protein sequence ID" value="MEB3348306.1"/>
    <property type="molecule type" value="Genomic_DNA"/>
</dbReference>